<keyword evidence="1" id="KW-0812">Transmembrane</keyword>
<feature type="domain" description="DUF6449" evidence="2">
    <location>
        <begin position="479"/>
        <end position="623"/>
    </location>
</feature>
<feature type="transmembrane region" description="Helical" evidence="1">
    <location>
        <begin position="121"/>
        <end position="143"/>
    </location>
</feature>
<reference evidence="3 4" key="1">
    <citation type="submission" date="2018-03" db="EMBL/GenBank/DDBJ databases">
        <title>Lachnoclostridium SNUG30386 gen.nov., sp.nov., isolated from human faeces.</title>
        <authorList>
            <person name="Seo B."/>
            <person name="Jeon K."/>
            <person name="Ko G."/>
        </authorList>
    </citation>
    <scope>NUCLEOTIDE SEQUENCE [LARGE SCALE GENOMIC DNA]</scope>
    <source>
        <strain evidence="3 4">SNUG30386</strain>
    </source>
</reference>
<feature type="transmembrane region" description="Helical" evidence="1">
    <location>
        <begin position="80"/>
        <end position="101"/>
    </location>
</feature>
<protein>
    <submittedName>
        <fullName evidence="3">ABC transporter permease</fullName>
    </submittedName>
</protein>
<name>A0A2T3FUH7_9CLOT</name>
<feature type="transmembrane region" description="Helical" evidence="1">
    <location>
        <begin position="163"/>
        <end position="183"/>
    </location>
</feature>
<evidence type="ECO:0000313" key="4">
    <source>
        <dbReference type="Proteomes" id="UP000241048"/>
    </source>
</evidence>
<dbReference type="RefSeq" id="WP_107000074.1">
    <property type="nucleotide sequence ID" value="NZ_PYLO01000001.1"/>
</dbReference>
<keyword evidence="4" id="KW-1185">Reference proteome</keyword>
<dbReference type="AlphaFoldDB" id="A0A2T3FUH7"/>
<keyword evidence="1" id="KW-0472">Membrane</keyword>
<dbReference type="InterPro" id="IPR045611">
    <property type="entry name" value="DUF6449"/>
</dbReference>
<accession>A0A2T3FUH7</accession>
<evidence type="ECO:0000313" key="3">
    <source>
        <dbReference type="EMBL" id="PST38909.1"/>
    </source>
</evidence>
<feature type="transmembrane region" description="Helical" evidence="1">
    <location>
        <begin position="350"/>
        <end position="366"/>
    </location>
</feature>
<keyword evidence="1" id="KW-1133">Transmembrane helix</keyword>
<proteinExistence type="predicted"/>
<feature type="transmembrane region" description="Helical" evidence="1">
    <location>
        <begin position="251"/>
        <end position="270"/>
    </location>
</feature>
<dbReference type="Proteomes" id="UP000241048">
    <property type="component" value="Unassembled WGS sequence"/>
</dbReference>
<sequence length="805" mass="90557">MTSKGLFFKYMRENTKQRLWSVALTALLCFFLFPVLTALETSIMLRPDNLSKELSVEVALAEAKLKLTNEMLHMYSIQNAMLVFILIVTAVVLAASGFSYLHSKKKTDFFHSLPISREMLYTVTCLDGILYLAVPYLVFLLAAGVMLQVKGAPFSWGTLLIGYVQHMCFFTLVYMTVVLAVILTGNLIVGLLGTGVLFSWGPGVAAVVSTYFSEYFMTFYDNGNFLLRWCERTSPVFWYGTATGSDHPTRMAVIALAVAALLFGLGMFLYRKRPSEAAGRAMAFKVSEPVIRFLLVVPITLFSGMIFRSILNDDIWTVFGLICGLLITSCLIEIIYHFDFKSLFAHKRQLVISAVAVAAIFLGFRLDVAGYDSYLPDADKVAYAGIYCDALDNNAAGAYHVTPRMYRDGYSVGMEWASQGDVADKMQISDEDGIRVLREIGAQGIETASRQRKHLNGGQDWMSEADLDSRYDSIVLSWHLNNGKTVYRNYRTINVSELREQLDSIYENQSYKLGMYPVLSLQADDAAGINYKEEEDCSHVKLPDEQTKAALLAAYQKELMALTPDMRREEMPIAEIQFKTNEMQAMIDVIRKNGGYYDTFNQFDYYPIYPSFQETIAILEQCGTEVGSKVTPENTEKIVLQYQGGKIPEDQLAPADTELGKRQREYLQNDSRREVTITDPEQIAEILANSASDDMVQINQMAEAYQGINIAVYVSSTEDTGAVSEDDLRDSVNSMEENEIGQTYTVDAGQNALYDGEYAADYEMDESGQYGIYRRSFRYGKVPEFVKSTFGLTPELMRLNRVFAY</sequence>
<feature type="transmembrane region" description="Helical" evidence="1">
    <location>
        <begin position="316"/>
        <end position="338"/>
    </location>
</feature>
<evidence type="ECO:0000256" key="1">
    <source>
        <dbReference type="SAM" id="Phobius"/>
    </source>
</evidence>
<organism evidence="3 4">
    <name type="scientific">Clostridium fessum</name>
    <dbReference type="NCBI Taxonomy" id="2126740"/>
    <lineage>
        <taxon>Bacteria</taxon>
        <taxon>Bacillati</taxon>
        <taxon>Bacillota</taxon>
        <taxon>Clostridia</taxon>
        <taxon>Eubacteriales</taxon>
        <taxon>Clostridiaceae</taxon>
        <taxon>Clostridium</taxon>
    </lineage>
</organism>
<evidence type="ECO:0000259" key="2">
    <source>
        <dbReference type="Pfam" id="PF20047"/>
    </source>
</evidence>
<feature type="transmembrane region" description="Helical" evidence="1">
    <location>
        <begin position="190"/>
        <end position="212"/>
    </location>
</feature>
<dbReference type="Pfam" id="PF20047">
    <property type="entry name" value="DUF6449"/>
    <property type="match status" value="1"/>
</dbReference>
<gene>
    <name evidence="3" type="ORF">C7U56_03005</name>
</gene>
<comment type="caution">
    <text evidence="3">The sequence shown here is derived from an EMBL/GenBank/DDBJ whole genome shotgun (WGS) entry which is preliminary data.</text>
</comment>
<dbReference type="EMBL" id="PYLO01000001">
    <property type="protein sequence ID" value="PST38909.1"/>
    <property type="molecule type" value="Genomic_DNA"/>
</dbReference>
<feature type="transmembrane region" description="Helical" evidence="1">
    <location>
        <begin position="290"/>
        <end position="310"/>
    </location>
</feature>